<dbReference type="GO" id="GO:0000977">
    <property type="term" value="F:RNA polymerase II transcription regulatory region sequence-specific DNA binding"/>
    <property type="evidence" value="ECO:0007669"/>
    <property type="project" value="TreeGrafter"/>
</dbReference>
<evidence type="ECO:0000256" key="4">
    <source>
        <dbReference type="ARBA" id="ARBA00023155"/>
    </source>
</evidence>
<evidence type="ECO:0000256" key="3">
    <source>
        <dbReference type="ARBA" id="ARBA00023125"/>
    </source>
</evidence>
<evidence type="ECO:0000256" key="7">
    <source>
        <dbReference type="RuleBase" id="RU000682"/>
    </source>
</evidence>
<keyword evidence="4 6" id="KW-0371">Homeobox</keyword>
<evidence type="ECO:0000313" key="11">
    <source>
        <dbReference type="EMBL" id="GFG31662.1"/>
    </source>
</evidence>
<evidence type="ECO:0008006" key="13">
    <source>
        <dbReference type="Google" id="ProtNLM"/>
    </source>
</evidence>
<comment type="caution">
    <text evidence="11">The sequence shown here is derived from an EMBL/GenBank/DDBJ whole genome shotgun (WGS) entry which is preliminary data.</text>
</comment>
<dbReference type="InParanoid" id="A0A6L2PKE3"/>
<dbReference type="InterPro" id="IPR017970">
    <property type="entry name" value="Homeobox_CS"/>
</dbReference>
<dbReference type="FunFam" id="1.10.10.60:FF:000102">
    <property type="entry name" value="Aristaless related homeobox"/>
    <property type="match status" value="1"/>
</dbReference>
<organism evidence="11 12">
    <name type="scientific">Coptotermes formosanus</name>
    <name type="common">Formosan subterranean termite</name>
    <dbReference type="NCBI Taxonomy" id="36987"/>
    <lineage>
        <taxon>Eukaryota</taxon>
        <taxon>Metazoa</taxon>
        <taxon>Ecdysozoa</taxon>
        <taxon>Arthropoda</taxon>
        <taxon>Hexapoda</taxon>
        <taxon>Insecta</taxon>
        <taxon>Pterygota</taxon>
        <taxon>Neoptera</taxon>
        <taxon>Polyneoptera</taxon>
        <taxon>Dictyoptera</taxon>
        <taxon>Blattodea</taxon>
        <taxon>Blattoidea</taxon>
        <taxon>Termitoidae</taxon>
        <taxon>Rhinotermitidae</taxon>
        <taxon>Coptotermes</taxon>
    </lineage>
</organism>
<feature type="compositionally biased region" description="Basic and acidic residues" evidence="8">
    <location>
        <begin position="36"/>
        <end position="53"/>
    </location>
</feature>
<dbReference type="Pfam" id="PF03826">
    <property type="entry name" value="OAR"/>
    <property type="match status" value="1"/>
</dbReference>
<keyword evidence="3 6" id="KW-0238">DNA-binding</keyword>
<evidence type="ECO:0000256" key="6">
    <source>
        <dbReference type="PROSITE-ProRule" id="PRU00108"/>
    </source>
</evidence>
<evidence type="ECO:0000259" key="10">
    <source>
        <dbReference type="PROSITE" id="PS50803"/>
    </source>
</evidence>
<comment type="subcellular location">
    <subcellularLocation>
        <location evidence="1 6 7">Nucleus</location>
    </subcellularLocation>
</comment>
<dbReference type="Pfam" id="PF00046">
    <property type="entry name" value="Homeodomain"/>
    <property type="match status" value="1"/>
</dbReference>
<dbReference type="PROSITE" id="PS00027">
    <property type="entry name" value="HOMEOBOX_1"/>
    <property type="match status" value="1"/>
</dbReference>
<dbReference type="OrthoDB" id="6159439at2759"/>
<name>A0A6L2PKE3_COPFO</name>
<dbReference type="InterPro" id="IPR001356">
    <property type="entry name" value="HD"/>
</dbReference>
<dbReference type="GO" id="GO:0000981">
    <property type="term" value="F:DNA-binding transcription factor activity, RNA polymerase II-specific"/>
    <property type="evidence" value="ECO:0007669"/>
    <property type="project" value="InterPro"/>
</dbReference>
<dbReference type="Proteomes" id="UP000502823">
    <property type="component" value="Unassembled WGS sequence"/>
</dbReference>
<keyword evidence="5 6" id="KW-0539">Nucleus</keyword>
<feature type="region of interest" description="Disordered" evidence="8">
    <location>
        <begin position="1"/>
        <end position="23"/>
    </location>
</feature>
<dbReference type="PANTHER" id="PTHR24329">
    <property type="entry name" value="HOMEOBOX PROTEIN ARISTALESS"/>
    <property type="match status" value="1"/>
</dbReference>
<evidence type="ECO:0000259" key="9">
    <source>
        <dbReference type="PROSITE" id="PS50071"/>
    </source>
</evidence>
<evidence type="ECO:0000256" key="1">
    <source>
        <dbReference type="ARBA" id="ARBA00004123"/>
    </source>
</evidence>
<keyword evidence="12" id="KW-1185">Reference proteome</keyword>
<dbReference type="AlphaFoldDB" id="A0A6L2PKE3"/>
<dbReference type="InterPro" id="IPR009057">
    <property type="entry name" value="Homeodomain-like_sf"/>
</dbReference>
<reference evidence="12" key="1">
    <citation type="submission" date="2020-01" db="EMBL/GenBank/DDBJ databases">
        <title>Draft genome sequence of the Termite Coptotermes fromosanus.</title>
        <authorList>
            <person name="Itakura S."/>
            <person name="Yosikawa Y."/>
            <person name="Umezawa K."/>
        </authorList>
    </citation>
    <scope>NUCLEOTIDE SEQUENCE [LARGE SCALE GENOMIC DNA]</scope>
</reference>
<proteinExistence type="predicted"/>
<dbReference type="SUPFAM" id="SSF46689">
    <property type="entry name" value="Homeodomain-like"/>
    <property type="match status" value="1"/>
</dbReference>
<feature type="region of interest" description="Disordered" evidence="8">
    <location>
        <begin position="35"/>
        <end position="75"/>
    </location>
</feature>
<dbReference type="InterPro" id="IPR050649">
    <property type="entry name" value="Paired_Homeobox_TFs"/>
</dbReference>
<dbReference type="GO" id="GO:0005634">
    <property type="term" value="C:nucleus"/>
    <property type="evidence" value="ECO:0007669"/>
    <property type="project" value="UniProtKB-SubCell"/>
</dbReference>
<sequence length="340" mass="35923">MMDRTGSQHHSEEVPAATRPRGVYSIDQILGTSRSAVDEGHLHQSKDEGDCGGRAESGSTTSGDLDAADGELEAEVKPRKIRRSRTTFTTYQLHQLERAFEKTQYPDVFTREELAMRLDLSEARVQVWFQNRRAKWRKREKALGRESSGFIHGDQPGLPDFGVHAQLGLPPLPPDPFWPSAAALGFGPVFGLGSLPPNAAAAALSIPWGPALAGGGKTGPPGPFHTLLSQYVLAGGALPLPTGLGLGGIGGFTLQPPPPPPAAAGSPPPTDSEPAVSKSPPAPSPPQSSSSSSSETRKNSIEALRLRAKEHQALLLGQHQRLVATPAATPKAVQQVQAKS</sequence>
<protein>
    <recommendedName>
        <fullName evidence="13">Homeobox domain-containing protein</fullName>
    </recommendedName>
</protein>
<evidence type="ECO:0000256" key="2">
    <source>
        <dbReference type="ARBA" id="ARBA00022473"/>
    </source>
</evidence>
<evidence type="ECO:0000313" key="12">
    <source>
        <dbReference type="Proteomes" id="UP000502823"/>
    </source>
</evidence>
<evidence type="ECO:0000256" key="8">
    <source>
        <dbReference type="SAM" id="MobiDB-lite"/>
    </source>
</evidence>
<dbReference type="PROSITE" id="PS50071">
    <property type="entry name" value="HOMEOBOX_2"/>
    <property type="match status" value="1"/>
</dbReference>
<feature type="region of interest" description="Disordered" evidence="8">
    <location>
        <begin position="249"/>
        <end position="306"/>
    </location>
</feature>
<dbReference type="SMART" id="SM00389">
    <property type="entry name" value="HOX"/>
    <property type="match status" value="1"/>
</dbReference>
<evidence type="ECO:0000256" key="5">
    <source>
        <dbReference type="ARBA" id="ARBA00023242"/>
    </source>
</evidence>
<gene>
    <name evidence="11" type="ORF">Cfor_10469</name>
</gene>
<dbReference type="EMBL" id="BLKM01000328">
    <property type="protein sequence ID" value="GFG31662.1"/>
    <property type="molecule type" value="Genomic_DNA"/>
</dbReference>
<dbReference type="InterPro" id="IPR003654">
    <property type="entry name" value="OAR_dom"/>
</dbReference>
<feature type="DNA-binding region" description="Homeobox" evidence="6">
    <location>
        <begin position="81"/>
        <end position="140"/>
    </location>
</feature>
<feature type="compositionally biased region" description="Pro residues" evidence="8">
    <location>
        <begin position="255"/>
        <end position="271"/>
    </location>
</feature>
<feature type="domain" description="Homeobox" evidence="9">
    <location>
        <begin position="79"/>
        <end position="139"/>
    </location>
</feature>
<dbReference type="PANTHER" id="PTHR24329:SF543">
    <property type="entry name" value="FI01017P-RELATED"/>
    <property type="match status" value="1"/>
</dbReference>
<dbReference type="PROSITE" id="PS50803">
    <property type="entry name" value="OAR"/>
    <property type="match status" value="1"/>
</dbReference>
<keyword evidence="2" id="KW-0217">Developmental protein</keyword>
<feature type="domain" description="OAR" evidence="10">
    <location>
        <begin position="299"/>
        <end position="312"/>
    </location>
</feature>
<dbReference type="CDD" id="cd00086">
    <property type="entry name" value="homeodomain"/>
    <property type="match status" value="1"/>
</dbReference>
<feature type="compositionally biased region" description="Basic and acidic residues" evidence="8">
    <location>
        <begin position="295"/>
        <end position="306"/>
    </location>
</feature>
<accession>A0A6L2PKE3</accession>
<dbReference type="Gene3D" id="1.10.10.60">
    <property type="entry name" value="Homeodomain-like"/>
    <property type="match status" value="1"/>
</dbReference>